<reference evidence="7 8" key="1">
    <citation type="submission" date="2017-07" db="EMBL/GenBank/DDBJ databases">
        <title>Genome sequence of Streptomyces pluripotens MUSC 137T.</title>
        <authorList>
            <person name="Ser H.-L."/>
            <person name="Lee L.-H."/>
        </authorList>
    </citation>
    <scope>NUCLEOTIDE SEQUENCE [LARGE SCALE GENOMIC DNA]</scope>
    <source>
        <strain evidence="7 8">MUSC 137</strain>
    </source>
</reference>
<accession>A0A221P5K0</accession>
<dbReference type="STRING" id="1355015.LK06_027945"/>
<dbReference type="Gene3D" id="3.50.50.100">
    <property type="match status" value="1"/>
</dbReference>
<dbReference type="KEGG" id="splu:LK06_027945"/>
<keyword evidence="5" id="KW-0520">NAD</keyword>
<dbReference type="InterPro" id="IPR036188">
    <property type="entry name" value="FAD/NAD-bd_sf"/>
</dbReference>
<evidence type="ECO:0000313" key="7">
    <source>
        <dbReference type="EMBL" id="ASN27422.1"/>
    </source>
</evidence>
<feature type="compositionally biased region" description="Pro residues" evidence="6">
    <location>
        <begin position="197"/>
        <end position="215"/>
    </location>
</feature>
<evidence type="ECO:0000256" key="5">
    <source>
        <dbReference type="ARBA" id="ARBA00023027"/>
    </source>
</evidence>
<evidence type="ECO:0000256" key="2">
    <source>
        <dbReference type="ARBA" id="ARBA00022630"/>
    </source>
</evidence>
<keyword evidence="4" id="KW-0560">Oxidoreductase</keyword>
<dbReference type="GO" id="GO:0003954">
    <property type="term" value="F:NADH dehydrogenase activity"/>
    <property type="evidence" value="ECO:0007669"/>
    <property type="project" value="InterPro"/>
</dbReference>
<gene>
    <name evidence="7" type="ORF">LK07_29115</name>
</gene>
<dbReference type="AlphaFoldDB" id="A0A221P5K0"/>
<evidence type="ECO:0000313" key="8">
    <source>
        <dbReference type="Proteomes" id="UP000031501"/>
    </source>
</evidence>
<evidence type="ECO:0000256" key="3">
    <source>
        <dbReference type="ARBA" id="ARBA00022827"/>
    </source>
</evidence>
<evidence type="ECO:0000256" key="4">
    <source>
        <dbReference type="ARBA" id="ARBA00023002"/>
    </source>
</evidence>
<sequence>MIVGAGFAGYRAARTLAGLARDRADITLLNPTDYFPYLPLLPQVAAGILEARRVTVSLPDTLRAVGLPLGEADRVDLAALLGLGRHRRPYRHRDLGTAVDLGGSRAVANPFGIPLSGPVVGAVTRGHHLVALPGNRLRVAADWLPDVVLPCQGAQLGLARDRSVPLETASPGVARFPGGLQRPATGHRPRPTHQSPDPSPRPGVSHPPPRPPPRAPRTGRTHLTD</sequence>
<evidence type="ECO:0000256" key="1">
    <source>
        <dbReference type="ARBA" id="ARBA00005272"/>
    </source>
</evidence>
<keyword evidence="8" id="KW-1185">Reference proteome</keyword>
<proteinExistence type="inferred from homology"/>
<protein>
    <submittedName>
        <fullName evidence="7">Uncharacterized protein</fullName>
    </submittedName>
</protein>
<organism evidence="7 8">
    <name type="scientific">Streptomyces pluripotens</name>
    <dbReference type="NCBI Taxonomy" id="1355015"/>
    <lineage>
        <taxon>Bacteria</taxon>
        <taxon>Bacillati</taxon>
        <taxon>Actinomycetota</taxon>
        <taxon>Actinomycetes</taxon>
        <taxon>Kitasatosporales</taxon>
        <taxon>Streptomycetaceae</taxon>
        <taxon>Streptomyces</taxon>
    </lineage>
</organism>
<keyword evidence="2" id="KW-0285">Flavoprotein</keyword>
<dbReference type="Proteomes" id="UP000031501">
    <property type="component" value="Chromosome"/>
</dbReference>
<keyword evidence="3" id="KW-0274">FAD</keyword>
<evidence type="ECO:0000256" key="6">
    <source>
        <dbReference type="SAM" id="MobiDB-lite"/>
    </source>
</evidence>
<dbReference type="EMBL" id="CP022433">
    <property type="protein sequence ID" value="ASN27422.1"/>
    <property type="molecule type" value="Genomic_DNA"/>
</dbReference>
<comment type="similarity">
    <text evidence="1">Belongs to the NADH dehydrogenase family.</text>
</comment>
<dbReference type="PANTHER" id="PTHR43706">
    <property type="entry name" value="NADH DEHYDROGENASE"/>
    <property type="match status" value="1"/>
</dbReference>
<dbReference type="SUPFAM" id="SSF51905">
    <property type="entry name" value="FAD/NAD(P)-binding domain"/>
    <property type="match status" value="1"/>
</dbReference>
<name>A0A221P5K0_9ACTN</name>
<feature type="region of interest" description="Disordered" evidence="6">
    <location>
        <begin position="169"/>
        <end position="225"/>
    </location>
</feature>
<dbReference type="PANTHER" id="PTHR43706:SF45">
    <property type="entry name" value="NADH DEHYDROGENASE-LIKE PROTEIN RV1812C"/>
    <property type="match status" value="1"/>
</dbReference>
<dbReference type="InterPro" id="IPR045024">
    <property type="entry name" value="NDH-2"/>
</dbReference>
<dbReference type="OrthoDB" id="9781621at2"/>